<evidence type="ECO:0000256" key="3">
    <source>
        <dbReference type="ARBA" id="ARBA00022989"/>
    </source>
</evidence>
<comment type="similarity">
    <text evidence="6">Belongs to the ABC-2 integral membrane protein family.</text>
</comment>
<keyword evidence="6" id="KW-1003">Cell membrane</keyword>
<dbReference type="InterPro" id="IPR052902">
    <property type="entry name" value="ABC-2_transporter"/>
</dbReference>
<feature type="transmembrane region" description="Helical" evidence="6">
    <location>
        <begin position="57"/>
        <end position="77"/>
    </location>
</feature>
<keyword evidence="2 6" id="KW-0812">Transmembrane</keyword>
<evidence type="ECO:0000313" key="9">
    <source>
        <dbReference type="Proteomes" id="UP000483004"/>
    </source>
</evidence>
<feature type="transmembrane region" description="Helical" evidence="6">
    <location>
        <begin position="133"/>
        <end position="155"/>
    </location>
</feature>
<organism evidence="8 9">
    <name type="scientific">Actinomadura montaniterrae</name>
    <dbReference type="NCBI Taxonomy" id="1803903"/>
    <lineage>
        <taxon>Bacteria</taxon>
        <taxon>Bacillati</taxon>
        <taxon>Actinomycetota</taxon>
        <taxon>Actinomycetes</taxon>
        <taxon>Streptosporangiales</taxon>
        <taxon>Thermomonosporaceae</taxon>
        <taxon>Actinomadura</taxon>
    </lineage>
</organism>
<evidence type="ECO:0000313" key="8">
    <source>
        <dbReference type="EMBL" id="KAB2371046.1"/>
    </source>
</evidence>
<keyword evidence="3 6" id="KW-1133">Transmembrane helix</keyword>
<keyword evidence="9" id="KW-1185">Reference proteome</keyword>
<dbReference type="InterPro" id="IPR013525">
    <property type="entry name" value="ABC2_TM"/>
</dbReference>
<evidence type="ECO:0000256" key="6">
    <source>
        <dbReference type="RuleBase" id="RU361157"/>
    </source>
</evidence>
<dbReference type="PROSITE" id="PS51012">
    <property type="entry name" value="ABC_TM2"/>
    <property type="match status" value="1"/>
</dbReference>
<protein>
    <recommendedName>
        <fullName evidence="6">Transport permease protein</fullName>
    </recommendedName>
</protein>
<evidence type="ECO:0000256" key="1">
    <source>
        <dbReference type="ARBA" id="ARBA00004141"/>
    </source>
</evidence>
<dbReference type="AlphaFoldDB" id="A0A6L3VPG2"/>
<comment type="subcellular location">
    <subcellularLocation>
        <location evidence="6">Cell membrane</location>
        <topology evidence="6">Multi-pass membrane protein</topology>
    </subcellularLocation>
    <subcellularLocation>
        <location evidence="1">Membrane</location>
        <topology evidence="1">Multi-pass membrane protein</topology>
    </subcellularLocation>
</comment>
<accession>A0A6L3VPG2</accession>
<dbReference type="GO" id="GO:0140359">
    <property type="term" value="F:ABC-type transporter activity"/>
    <property type="evidence" value="ECO:0007669"/>
    <property type="project" value="InterPro"/>
</dbReference>
<dbReference type="PRINTS" id="PR00164">
    <property type="entry name" value="ABC2TRNSPORT"/>
</dbReference>
<dbReference type="Proteomes" id="UP000483004">
    <property type="component" value="Unassembled WGS sequence"/>
</dbReference>
<keyword evidence="6" id="KW-0813">Transport</keyword>
<evidence type="ECO:0000256" key="5">
    <source>
        <dbReference type="ARBA" id="ARBA00023251"/>
    </source>
</evidence>
<evidence type="ECO:0000256" key="2">
    <source>
        <dbReference type="ARBA" id="ARBA00022692"/>
    </source>
</evidence>
<keyword evidence="4 6" id="KW-0472">Membrane</keyword>
<dbReference type="InterPro" id="IPR047817">
    <property type="entry name" value="ABC2_TM_bact-type"/>
</dbReference>
<keyword evidence="5" id="KW-0046">Antibiotic resistance</keyword>
<name>A0A6L3VPG2_9ACTN</name>
<proteinExistence type="inferred from homology"/>
<feature type="transmembrane region" description="Helical" evidence="6">
    <location>
        <begin position="167"/>
        <end position="186"/>
    </location>
</feature>
<feature type="domain" description="ABC transmembrane type-2" evidence="7">
    <location>
        <begin position="18"/>
        <end position="244"/>
    </location>
</feature>
<evidence type="ECO:0000259" key="7">
    <source>
        <dbReference type="PROSITE" id="PS51012"/>
    </source>
</evidence>
<dbReference type="PANTHER" id="PTHR43027">
    <property type="entry name" value="DOXORUBICIN RESISTANCE ABC TRANSPORTER PERMEASE PROTEIN DRRC-RELATED"/>
    <property type="match status" value="1"/>
</dbReference>
<sequence length="244" mass="25819">MLGKILAIEFRMRMREVLTPLFALALPLALLFGFGLMPDATKPSKDLGGQSTTEYMAVLGTGIAFAILSLIMLPGVLSDYRERGVLRRMRATPVRPSALLTAQLVINAGAGAVTAAVMIVVGAAAFGTSAPRGFGWFLLAAVLCLLALLALGSLVSAVVPTGRAGNAVGSLLFFPSMFLAGVYIPYDQMPRTLQRVCDVTPLGAGIRSMRDAWMGHAPHPSQLAIMAVYAVVATLAAARLFRWE</sequence>
<comment type="caution">
    <text evidence="8">The sequence shown here is derived from an EMBL/GenBank/DDBJ whole genome shotgun (WGS) entry which is preliminary data.</text>
</comment>
<dbReference type="PANTHER" id="PTHR43027:SF2">
    <property type="entry name" value="TRANSPORT PERMEASE PROTEIN"/>
    <property type="match status" value="1"/>
</dbReference>
<gene>
    <name evidence="8" type="ORF">F9B16_33230</name>
</gene>
<feature type="transmembrane region" description="Helical" evidence="6">
    <location>
        <begin position="98"/>
        <end position="127"/>
    </location>
</feature>
<feature type="transmembrane region" description="Helical" evidence="6">
    <location>
        <begin position="223"/>
        <end position="241"/>
    </location>
</feature>
<comment type="caution">
    <text evidence="6">Lacks conserved residue(s) required for the propagation of feature annotation.</text>
</comment>
<reference evidence="8 9" key="1">
    <citation type="submission" date="2019-09" db="EMBL/GenBank/DDBJ databases">
        <title>Actinomadura physcomitrii sp. nov., a novel actinomycete isolated from moss [Physcomitrium sphaericum (Ludw) Fuernr].</title>
        <authorList>
            <person name="Liu C."/>
            <person name="Zhuang X."/>
        </authorList>
    </citation>
    <scope>NUCLEOTIDE SEQUENCE [LARGE SCALE GENOMIC DNA]</scope>
    <source>
        <strain evidence="8 9">CYP1-1B</strain>
    </source>
</reference>
<dbReference type="GO" id="GO:0043190">
    <property type="term" value="C:ATP-binding cassette (ABC) transporter complex"/>
    <property type="evidence" value="ECO:0007669"/>
    <property type="project" value="InterPro"/>
</dbReference>
<dbReference type="Pfam" id="PF01061">
    <property type="entry name" value="ABC2_membrane"/>
    <property type="match status" value="1"/>
</dbReference>
<dbReference type="InterPro" id="IPR000412">
    <property type="entry name" value="ABC_2_transport"/>
</dbReference>
<dbReference type="EMBL" id="WBMR01000132">
    <property type="protein sequence ID" value="KAB2371046.1"/>
    <property type="molecule type" value="Genomic_DNA"/>
</dbReference>
<dbReference type="OrthoDB" id="3217868at2"/>
<dbReference type="GO" id="GO:0046677">
    <property type="term" value="P:response to antibiotic"/>
    <property type="evidence" value="ECO:0007669"/>
    <property type="project" value="UniProtKB-KW"/>
</dbReference>
<evidence type="ECO:0000256" key="4">
    <source>
        <dbReference type="ARBA" id="ARBA00023136"/>
    </source>
</evidence>
<dbReference type="RefSeq" id="WP_151544177.1">
    <property type="nucleotide sequence ID" value="NZ_WBMR01000132.1"/>
</dbReference>
<dbReference type="PIRSF" id="PIRSF006648">
    <property type="entry name" value="DrrB"/>
    <property type="match status" value="1"/>
</dbReference>